<evidence type="ECO:0000256" key="3">
    <source>
        <dbReference type="ARBA" id="ARBA00007188"/>
    </source>
</evidence>
<dbReference type="Pfam" id="PF21108">
    <property type="entry name" value="MDN1_4th"/>
    <property type="match status" value="1"/>
</dbReference>
<dbReference type="GO" id="GO:0030687">
    <property type="term" value="C:preribosome, large subunit precursor"/>
    <property type="evidence" value="ECO:0007669"/>
    <property type="project" value="TreeGrafter"/>
</dbReference>
<feature type="compositionally biased region" description="Acidic residues" evidence="11">
    <location>
        <begin position="4322"/>
        <end position="4393"/>
    </location>
</feature>
<dbReference type="InterPro" id="IPR027417">
    <property type="entry name" value="P-loop_NTPase"/>
</dbReference>
<evidence type="ECO:0000256" key="1">
    <source>
        <dbReference type="ARBA" id="ARBA00004604"/>
    </source>
</evidence>
<keyword evidence="14" id="KW-1185">Reference proteome</keyword>
<dbReference type="SMART" id="SM00382">
    <property type="entry name" value="AAA"/>
    <property type="match status" value="6"/>
</dbReference>
<evidence type="ECO:0000256" key="9">
    <source>
        <dbReference type="ARBA" id="ARBA00023242"/>
    </source>
</evidence>
<dbReference type="PANTHER" id="PTHR48103">
    <property type="entry name" value="MIDASIN-RELATED"/>
    <property type="match status" value="1"/>
</dbReference>
<feature type="compositionally biased region" description="Basic and acidic residues" evidence="11">
    <location>
        <begin position="4467"/>
        <end position="4490"/>
    </location>
</feature>
<evidence type="ECO:0000313" key="14">
    <source>
        <dbReference type="Proteomes" id="UP001306508"/>
    </source>
</evidence>
<dbReference type="CDD" id="cd01460">
    <property type="entry name" value="vWA_midasin"/>
    <property type="match status" value="1"/>
</dbReference>
<reference evidence="14" key="1">
    <citation type="submission" date="2023-07" db="EMBL/GenBank/DDBJ databases">
        <title>A draft genome of Kazachstania heterogenica Y-27499.</title>
        <authorList>
            <person name="Donic C."/>
            <person name="Kralova J.S."/>
            <person name="Fidel L."/>
            <person name="Ben-Dor S."/>
            <person name="Jung S."/>
        </authorList>
    </citation>
    <scope>NUCLEOTIDE SEQUENCE [LARGE SCALE GENOMIC DNA]</scope>
    <source>
        <strain evidence="14">Y27499</strain>
    </source>
</reference>
<comment type="subcellular location">
    <subcellularLocation>
        <location evidence="1">Nucleus</location>
        <location evidence="1">Nucleolus</location>
    </subcellularLocation>
    <subcellularLocation>
        <location evidence="2">Nucleus</location>
        <location evidence="2">Nucleoplasm</location>
    </subcellularLocation>
</comment>
<dbReference type="GO" id="GO:0016887">
    <property type="term" value="F:ATP hydrolysis activity"/>
    <property type="evidence" value="ECO:0007669"/>
    <property type="project" value="InterPro"/>
</dbReference>
<organism evidence="13 14">
    <name type="scientific">Arxiozyma heterogenica</name>
    <dbReference type="NCBI Taxonomy" id="278026"/>
    <lineage>
        <taxon>Eukaryota</taxon>
        <taxon>Fungi</taxon>
        <taxon>Dikarya</taxon>
        <taxon>Ascomycota</taxon>
        <taxon>Saccharomycotina</taxon>
        <taxon>Saccharomycetes</taxon>
        <taxon>Saccharomycetales</taxon>
        <taxon>Saccharomycetaceae</taxon>
        <taxon>Arxiozyma</taxon>
    </lineage>
</organism>
<feature type="compositionally biased region" description="Polar residues" evidence="11">
    <location>
        <begin position="4457"/>
        <end position="4466"/>
    </location>
</feature>
<evidence type="ECO:0000256" key="8">
    <source>
        <dbReference type="ARBA" id="ARBA00023186"/>
    </source>
</evidence>
<dbReference type="Pfam" id="PF07728">
    <property type="entry name" value="AAA_5"/>
    <property type="match status" value="8"/>
</dbReference>
<dbReference type="GO" id="GO:0005730">
    <property type="term" value="C:nucleolus"/>
    <property type="evidence" value="ECO:0007669"/>
    <property type="project" value="UniProtKB-SubCell"/>
</dbReference>
<dbReference type="PIRSF" id="PIRSF010340">
    <property type="entry name" value="Midasin"/>
    <property type="match status" value="1"/>
</dbReference>
<keyword evidence="7 10" id="KW-0067">ATP-binding</keyword>
<sequence length="4961" mass="568142">MSPDQIVLDLDAIRERFLFFNKTFPKEQIDDFYQFNTNKSTKENLSLLSKEILNTPFTTNYLFAYKPIFLAIIAHWTSRTDDNDHLLKVLESTSRIISLYPISRTIIEDFLSKNNDFFITILQNPSTQDNISIFKILLSYYRLVYHDNTVFINFLRPDVLYFIVEHPLTLPLTKFLSLKLLSIYLQLNESGSIDLFRKYLDYNNHDVFCGQYDTNKYANYKFLELNEAKRFSNFTLLPEVKECFINSKITHTKSYFIINPSDLNNNVVSIGGVIVPRVHITNNVENQYPPTFVPTLKTVTAIRQLAKLLQKSDPIMLLGKSGSGKTFLINELSKYVGCYDSIVKIHLGEQTDAKLLIGTYTSGEKPGTFEWRDGVLTTAVKEGRWILIEDIDKAPTEVLSILLSLLEKREFTIPSRGETVSAGNGFQLISTVTLTEDMIKKNSTADLVANNFNLNMIGMRIWKIVYLDEPSEKDLTLILTKRYPVLTQLIPKLIHCYKTVKSIYLDPRFVSLNKGAHSRVVSIRDLVKLCNRLNTLFKNNNIHKPDQLIESSIYDSIFAEAVDCFAGAISEFKALEPLIHNIGESLEIANSRISLFLTRNTPKFETFDDHVIIGRAKLHKSTLSLQKKSINSTSFAFTNHSLRLMEQISVAVQMTEPVLLVGETGTGKTTVVQQVAKLMNKSLTVINVSQQTETGDLLGGYKPVNSKSVAVPIQEEFETLFAATFSIKKNERFYKMLHKCFNKGQWKNVVKLWKEAYKMAQTVLKKEDKTASAVDENRKKKRKLNNYQKELLLKQWSEFDNNVTKFTAQSSSLENSFIFNFVEGSLVKAVRNGEWLLLDEINLASADTLESISELLSDTSSRSILLSEKGDAEPVKAHPDFRIFACMNPATDVGKRDLPTGIRSKFTEIYVHSPDRDITDLLSIIDKYIGSFSVSDEWIGNDIAECYLEAKILSENNQIVDGSNQKPHFSIRTLTRTLLYVRDIVKIYGLRRSLYDGFCMSFLTLLDEKSASILEPIIAKYTIDRLKNARSVLLQTPSSPGPSYVQFKHYWMRKGQEQIKEQPHYIITPFVEKNLLNLVRATSGNRFPILVQGPTSAGKTSMIKYLADITGHKFVRINNHEHTDLQEYLGTYITDDAGKLAFKEGVLVEALRKGYWIVLDELNLAPTDVLEALNRLLDDNRELFIPETQEIVHPHPDFMLFATQNPPGIYGGRKVLSRAFRNRFLELHFDDIPQDELEIILRERCQIAPSYAKRIVEVYRQLSVERSATRLFEQKNSFATLRDLFRWALRGAVGYEELAANGYMLLAERCRSPQEKITVKKTLERVMKVKLDMDHYYENLEDPNLQKLNSVIWTKALRRLAVLVTSSLKNNEPVLLVGETGCGKTTVCQLLAEYTGKKLITLNAHQNTETGDILGAQRPIRNRSELQHQLISLLQNILNKPEITDLDSLLVAYDHFDKSQLSENQLQDVKQLKENLNVLFEWNDGPLIQALKEGNFFLFDEMSLADDSVLERLNSVLEPERSLLIAEKGSSDNFVTAKDGFQFFATMNPGGDYGKKELSPALRNRFTEIWVPSMESFDDVELIVKCKLKPSISELTKSIVGFSEWFGKKYGGGDATSGVISLRDILAWVEFINSTDNKLKNPAAQLIHGALMVFIDALGTNNTAYLAENEVNLKRQKTECIDKLSSIFGDDLSIYVNTSNKYNLDNSDIHIGMFRYPKNSGIVEGTTFTIDAPTTAGNLMRVVRAMQVNKPILLEGSPGVGKTSLITALASLTGNKLTRINLSEQTDLIDLFGSDAPGERSGEFVWHDAPFLKAMQEGHWVLLDEMNLASQSVLEGLNACLDHRGEAYIPELDKSFSRHPNFMVFAAQNPQYQGGGRKGLPKSFVSRFTVVYVEMLTADDLLLIAKHLYPRIDSKIIQNVIHLISELEEEVSRKKKWGISGSPWEFNLRDALRWLKLLGKKGITDEITIYDFFDIIIKQRFRTEEDRAKASSLLNKVFGKSSKKSNYFGGHTNYIQFNNAVAKRNPQFSFPLANKLYSLECNIEYYESALRCISNNWPLILVGPTNSGKTSLVTYLASVLGTQVDIFSMNNDVDSMDILGGYEQVDLTRKISSLTNELRIFLKNIIFTNLKLGDTKTEEINISLRLLHNISERSITEQTFDQFYALFKDFYSCIRNNITLNKISEQIEKIKHLTDKVTAAKFEWFDGMLVKAVEEGRWLILDNANLCSPSVLDRLNSLLETNGSLLINECSQEDGQPRILEPHPNFRLFLTMDPKYGELSRAMRNRGIEIYMDDLNNRATAYDRRCLGFTSKTIIKEQEDSLSKELDSLSINPNSLPKPLKCFIIPSCTLAYSFSIVHDVILYSTTNTSINALAGLITFDNLNNIESWTSNVVKINHYFNDSRVSGIFDFVHFLHTSKILEKLNDISLATEKNIHFITSLENNTVSHQQLMLPLNEFLTSELIKTTPLAVSAEIIYLFSILEKLRHLQACMITIEKRSKICKVSDLSYIEKCAAILNGRQLKEIIRIPIFSLLKNLLQFINHSIVSKPLFPTNLYYKLFWLLIVILESIYDSASKKDEARLRVYKEVLDNWLASATHKEELENFKEIINIFDGSINSQRGHSMRILWEHFRITYPQTSKGWKLWNNIEELCARFDKVKMQQFKESNQSIVAIIVTFAELVDDVLKNNVTDVELLFTNLIKGINNLEAISNRFLNRRKHFFLNEFDTLLRIQSLYQEGLSSILQNICSNVSISTHKQIRLTASDHAYPPVFDLLWVKQGDKYISHTSDIISAAYIQNIIVKTNTFDKFSGSHIEQTLSDAKLLLTTTIESSKYLLKNHIYELGRKLLAWINIIVKLHINVDISEINNQEIMMLFSSPENKHIDGVYQKYLKPALDILNDINKSHLLGQAWILFGIAMLILYSPDVPYDPAVHDYVLYDIYMKHVNYSKSMINSWDVINKVISGDDEILVKKLIEIPSDQDAPNKPRVYRSSLSVDNLIDEWSVFFSSTVNPERLSVIFPSVNKWGQMIDGEFEMFQQNSSNFLNRLNSGYQAFTDLNDIFAGYVFCIKFGFDLMKHSIKENEKDTNVTNLWPVDILQLTSNNSLVNTFTELSKLTKRTSVDDLMSEKTMIFFMDIFKYHKCSKRLYSMFDNVLQTLYYRWSLRRMKEEQKSIEESSIFKYEDKTEDIEAEFREMFPDYDSALSFEETNSFKNVQQDDLEKVYHKIATIYMEIFSEEKSTSIDQLIKSGSKLVDVFINNTQKLLIGQISPSLLMSSITILYDEINKYSGQDDNENLDFYHDSSVVEAKKAATIINNIWLKIASLLQQWPEHATLNDLYRICEEFLSFSVDIPLARQLQKIEQIYTFMTEWEKYAASYVSLSTLIGDITNLIVSWRRLELHTWKGLFNAEEKKIEKSIGKWWFNLFEVIIATCNENEKDENSQLTTLLSSLNIFFSKSTVGEYSTRIRLVKAFTNHLQSFMPSRLKTVDALANILSFYEQFSPFITDFICSKKKSLEKDISEVILLASWKDVNVDALKQSSRKSHNSLYKLVRKYRSVLSTNATSIIEAGLPFDHKFNLQMKPLFKPSFLDIDLQNAKRVVNTIPGWDNRIKTLRNIDLVKKNMENYYVKIKSQSFPNFEQLVRDYAREADRLRSETPSVYKKEIKKQLAALKTQKTKLLSDSLKELRRIGLKTNYREDIHKVQGTVTSILANSSSFKGTIMESSDGYYFRILDMLPKLRNAVANPAADVPMASIEKGMAIMENLLFSLITTRKVMVTLARQFEKVANIIEYLECISTSTGYIKQSSLQVDVNNVRYISSWLPNILEYATTNLTIIGLFSEQSLDTSLLLQTTLRLKEFRSRIEKVQVFDSQISSLISDYQEFINAFLVQLRSSQNSYCFFVYNVIADWIQQNTEISVKDEEFSEPAIQDFDQLFRKVYTTIILAFQKLMENDFASVTEEDDNWLAMKSKSIVSLIKSLHTAKVIYNLQCITSLIDSSNISVTTSIMLRAITTFTLPVINQYFNTLQCIMEKSRSYYVDISQGSYILANILHNLAKNGFCSPQPPSEEIDDNNLYEGTGLGDGEGAQNNSKDIEQDEDLTEDAQTANQDQKNKDDRDDEDEDDAVDMEGDMAGEIENLSDQDDKNDENDMEEEDELEDKIDDLDEDDPNAVDDKMWNEEAAESSKEKETENQLDSKEENDVQAGDDKDNNANNGENESQNVEEEDEMNKNEQKPDIEETKTDNDSMHEKDGDELEEDESADEEEDVGEQEDEVRNEDGEKMDAAVPEVETMELPDDLKLDSDDEKNTDEEVTDDDEMKDNFDKMNEDEEEELNEENIDAVSENEPDSMDIDEDNDHIEDESMEVENNENEAGENDNDENMSNEENLDNESEEELGQDQDQLINEKQELGGGDNMDNLEGLDGTEDLLQEESTDVNAAVQQQSGSKGSGSTSKDVEEQEDIGSSGNTQNAYREEQEKEQADNVDDTREEAKEALKQLGDSLKEFHRRRKEIKEMSERTEEEQEETDKKANERADDFEHVDGAKTETDTQALGAADQDEVQAIDEDKAIEEGQEEHKEDMDHDMLQEENDNESEEHLDDRLDSEQDENGELQDGKVGGVFSNQRDEDVDNDDSLNKNGNNGLIEDFSKEQEQYENEIDMLLDEVDNKVTEENQFDVPPRDIDEARRIWNRSEISTTELVSRLGEQLRLILEPTLATKLRGDYKTGKRLNMKRIIPYIASQFRKDKIWLRRTKPSKRDYQIMIALDNSKSMSESNCVKLAFDSLCLVSRTLTQLEAGSLSIVKFGEHSREVHSFEQQFSNESGVKAFQWFDFQDTKTDVKKLVAESIKIFERSRSLSSNSDQWQLEIIISDGICEDHETLQRLVRRARENKIMLVFVIIDGITSNESILDMNQVNYVPDQYGNPQLKINKYLDTFPFEFYVVVHNISELPEMLSIILRQYFSDLTSS</sequence>
<dbReference type="InterPro" id="IPR012099">
    <property type="entry name" value="Midasin"/>
</dbReference>
<dbReference type="Gene3D" id="3.40.50.410">
    <property type="entry name" value="von Willebrand factor, type A domain"/>
    <property type="match status" value="1"/>
</dbReference>
<dbReference type="InterPro" id="IPR002035">
    <property type="entry name" value="VWF_A"/>
</dbReference>
<comment type="caution">
    <text evidence="13">The sequence shown here is derived from an EMBL/GenBank/DDBJ whole genome shotgun (WGS) entry which is preliminary data.</text>
</comment>
<feature type="compositionally biased region" description="Basic and acidic residues" evidence="11">
    <location>
        <begin position="4168"/>
        <end position="4206"/>
    </location>
</feature>
<dbReference type="FunFam" id="3.40.50.300:FF:001053">
    <property type="entry name" value="Midasin"/>
    <property type="match status" value="1"/>
</dbReference>
<accession>A0AAN7WID0</accession>
<evidence type="ECO:0000256" key="4">
    <source>
        <dbReference type="ARBA" id="ARBA00017143"/>
    </source>
</evidence>
<dbReference type="PROSITE" id="PS00675">
    <property type="entry name" value="SIGMA54_INTERACT_1"/>
    <property type="match status" value="1"/>
</dbReference>
<feature type="region of interest" description="Disordered" evidence="11">
    <location>
        <begin position="4059"/>
        <end position="4640"/>
    </location>
</feature>
<dbReference type="InterPro" id="IPR025662">
    <property type="entry name" value="Sigma_54_int_dom_ATP-bd_1"/>
</dbReference>
<feature type="compositionally biased region" description="Acidic residues" evidence="11">
    <location>
        <begin position="4113"/>
        <end position="4167"/>
    </location>
</feature>
<evidence type="ECO:0000259" key="12">
    <source>
        <dbReference type="PROSITE" id="PS50234"/>
    </source>
</evidence>
<dbReference type="InterPro" id="IPR011704">
    <property type="entry name" value="ATPase_dyneun-rel_AAA"/>
</dbReference>
<keyword evidence="6 10" id="KW-0547">Nucleotide-binding</keyword>
<dbReference type="FunFam" id="3.40.50.300:FF:000582">
    <property type="entry name" value="Midasin"/>
    <property type="match status" value="1"/>
</dbReference>
<dbReference type="InterPro" id="IPR048617">
    <property type="entry name" value="MDN1_AAA_lid_4"/>
</dbReference>
<name>A0AAN7WID0_9SACH</name>
<feature type="compositionally biased region" description="Acidic residues" evidence="11">
    <location>
        <begin position="4298"/>
        <end position="4314"/>
    </location>
</feature>
<dbReference type="Proteomes" id="UP001306508">
    <property type="component" value="Unassembled WGS sequence"/>
</dbReference>
<comment type="similarity">
    <text evidence="3 10">Belongs to the midasin family.</text>
</comment>
<dbReference type="InterPro" id="IPR040848">
    <property type="entry name" value="AAA_lid_7"/>
</dbReference>
<evidence type="ECO:0000256" key="11">
    <source>
        <dbReference type="SAM" id="MobiDB-lite"/>
    </source>
</evidence>
<feature type="compositionally biased region" description="Acidic residues" evidence="11">
    <location>
        <begin position="4418"/>
        <end position="4429"/>
    </location>
</feature>
<keyword evidence="9 10" id="KW-0539">Nucleus</keyword>
<dbReference type="FunFam" id="3.40.50.300:FF:000142">
    <property type="entry name" value="Midasin"/>
    <property type="match status" value="1"/>
</dbReference>
<dbReference type="Pfam" id="PF17867">
    <property type="entry name" value="AAA_lid_7"/>
    <property type="match status" value="3"/>
</dbReference>
<dbReference type="FunFam" id="3.40.50.300:FF:001368">
    <property type="entry name" value="Midasin"/>
    <property type="match status" value="1"/>
</dbReference>
<evidence type="ECO:0000313" key="13">
    <source>
        <dbReference type="EMBL" id="KAK5778764.1"/>
    </source>
</evidence>
<dbReference type="InterPro" id="IPR003593">
    <property type="entry name" value="AAA+_ATPase"/>
</dbReference>
<comment type="function">
    <text evidence="10">Nuclear chaperone required for maturation and nuclear export of pre-60S ribosome subunits.</text>
</comment>
<dbReference type="GO" id="GO:0005654">
    <property type="term" value="C:nucleoplasm"/>
    <property type="evidence" value="ECO:0007669"/>
    <property type="project" value="UniProtKB-SubCell"/>
</dbReference>
<dbReference type="FunFam" id="3.40.50.300:FF:000712">
    <property type="entry name" value="Midasin"/>
    <property type="match status" value="1"/>
</dbReference>
<feature type="compositionally biased region" description="Basic and acidic residues" evidence="11">
    <location>
        <begin position="4559"/>
        <end position="4580"/>
    </location>
</feature>
<evidence type="ECO:0000256" key="10">
    <source>
        <dbReference type="PIRNR" id="PIRNR010340"/>
    </source>
</evidence>
<dbReference type="GO" id="GO:0000055">
    <property type="term" value="P:ribosomal large subunit export from nucleus"/>
    <property type="evidence" value="ECO:0007669"/>
    <property type="project" value="TreeGrafter"/>
</dbReference>
<dbReference type="EMBL" id="JAWIZZ010000051">
    <property type="protein sequence ID" value="KAK5778764.1"/>
    <property type="molecule type" value="Genomic_DNA"/>
</dbReference>
<feature type="compositionally biased region" description="Low complexity" evidence="11">
    <location>
        <begin position="4436"/>
        <end position="4448"/>
    </location>
</feature>
<feature type="compositionally biased region" description="Low complexity" evidence="11">
    <location>
        <begin position="4207"/>
        <end position="4216"/>
    </location>
</feature>
<evidence type="ECO:0000256" key="6">
    <source>
        <dbReference type="ARBA" id="ARBA00022741"/>
    </source>
</evidence>
<feature type="compositionally biased region" description="Basic and acidic residues" evidence="11">
    <location>
        <begin position="4224"/>
        <end position="4247"/>
    </location>
</feature>
<dbReference type="Gene3D" id="3.40.50.300">
    <property type="entry name" value="P-loop containing nucleotide triphosphate hydrolases"/>
    <property type="match status" value="6"/>
</dbReference>
<gene>
    <name evidence="13" type="ORF">RI543_003687</name>
</gene>
<evidence type="ECO:0000256" key="5">
    <source>
        <dbReference type="ARBA" id="ARBA00022553"/>
    </source>
</evidence>
<proteinExistence type="inferred from homology"/>
<dbReference type="PROSITE" id="PS50234">
    <property type="entry name" value="VWFA"/>
    <property type="match status" value="1"/>
</dbReference>
<dbReference type="Pfam" id="PF17865">
    <property type="entry name" value="AAA_lid_5"/>
    <property type="match status" value="1"/>
</dbReference>
<feature type="compositionally biased region" description="Acidic residues" evidence="11">
    <location>
        <begin position="4581"/>
        <end position="4591"/>
    </location>
</feature>
<keyword evidence="5" id="KW-0597">Phosphoprotein</keyword>
<feature type="compositionally biased region" description="Basic and acidic residues" evidence="11">
    <location>
        <begin position="4521"/>
        <end position="4542"/>
    </location>
</feature>
<dbReference type="InterPro" id="IPR041190">
    <property type="entry name" value="Midasin_AAA_lid_5"/>
</dbReference>
<dbReference type="InterPro" id="IPR036465">
    <property type="entry name" value="vWFA_dom_sf"/>
</dbReference>
<feature type="compositionally biased region" description="Acidic residues" evidence="11">
    <location>
        <begin position="4248"/>
        <end position="4271"/>
    </location>
</feature>
<protein>
    <recommendedName>
        <fullName evidence="4 10">Midasin</fullName>
    </recommendedName>
</protein>
<feature type="domain" description="VWFA" evidence="12">
    <location>
        <begin position="4754"/>
        <end position="4950"/>
    </location>
</feature>
<dbReference type="PANTHER" id="PTHR48103:SF2">
    <property type="entry name" value="MIDASIN"/>
    <property type="match status" value="1"/>
</dbReference>
<dbReference type="GO" id="GO:0005524">
    <property type="term" value="F:ATP binding"/>
    <property type="evidence" value="ECO:0007669"/>
    <property type="project" value="UniProtKB-KW"/>
</dbReference>
<evidence type="ECO:0000256" key="2">
    <source>
        <dbReference type="ARBA" id="ARBA00004642"/>
    </source>
</evidence>
<dbReference type="SUPFAM" id="SSF52540">
    <property type="entry name" value="P-loop containing nucleoside triphosphate hydrolases"/>
    <property type="match status" value="6"/>
</dbReference>
<dbReference type="SUPFAM" id="SSF53300">
    <property type="entry name" value="vWA-like"/>
    <property type="match status" value="1"/>
</dbReference>
<evidence type="ECO:0000256" key="7">
    <source>
        <dbReference type="ARBA" id="ARBA00022840"/>
    </source>
</evidence>
<dbReference type="GO" id="GO:0000027">
    <property type="term" value="P:ribosomal large subunit assembly"/>
    <property type="evidence" value="ECO:0007669"/>
    <property type="project" value="InterPro"/>
</dbReference>
<keyword evidence="8 10" id="KW-0143">Chaperone</keyword>